<evidence type="ECO:0000313" key="2">
    <source>
        <dbReference type="Proteomes" id="UP001164539"/>
    </source>
</evidence>
<sequence>MNNTLTARSIMAILSSSSLSISHSLFSSLFLILLVVLSCGSIFTTTHAFPIEEATVDEIKDFPIEEATIDDIKNAFRENKLTSTQLVEFYRGQISRRNSSLRGIIEVNPDASSEAVKADEERAAGKPNSMLPLHGIPILLKDNIATKDKLNTTAGSYALLGSVVPRDAFVVTKLRSAGAIIFGKASMSEWAGFRGGPPDGWCARSGQGRNPYNLSAYPCGSSSGSAISVAANMVAVSLGTETDGSILCPSSSNSAVGIKPTVGLTSRSGVIPISHRQDSVGPITRSVADAVYVLDAIVGSDPKDPKTQEAAGWIPSDGYKKFLNSRGLNGKRLGILRSLNDTIANGTYVNETFERHIQTLRQQGAVLVDNLEIPKIDVILDPNVSGENLSLSAEFKVDLKAYLGELEGSSIKSLEDVIKFNKNNPKLEMTTEYGQGIFEYAQNTYFSEEQVREALSNLTNLSRDGLEKLMKDNNLDAVVAPGLDIFSVLAIGGFPGITVPAGYDRNNNPFGIFFGGLKGTEPKLIEIAYGFEQATKVRRKPPTTEPKLIEIAYEIEQAIKIRKPLHSSN</sequence>
<organism evidence="1 2">
    <name type="scientific">Melia azedarach</name>
    <name type="common">Chinaberry tree</name>
    <dbReference type="NCBI Taxonomy" id="155640"/>
    <lineage>
        <taxon>Eukaryota</taxon>
        <taxon>Viridiplantae</taxon>
        <taxon>Streptophyta</taxon>
        <taxon>Embryophyta</taxon>
        <taxon>Tracheophyta</taxon>
        <taxon>Spermatophyta</taxon>
        <taxon>Magnoliopsida</taxon>
        <taxon>eudicotyledons</taxon>
        <taxon>Gunneridae</taxon>
        <taxon>Pentapetalae</taxon>
        <taxon>rosids</taxon>
        <taxon>malvids</taxon>
        <taxon>Sapindales</taxon>
        <taxon>Meliaceae</taxon>
        <taxon>Melia</taxon>
    </lineage>
</organism>
<gene>
    <name evidence="1" type="ORF">OWV82_011718</name>
</gene>
<name>A0ACC1XZ70_MELAZ</name>
<proteinExistence type="predicted"/>
<keyword evidence="2" id="KW-1185">Reference proteome</keyword>
<evidence type="ECO:0000313" key="1">
    <source>
        <dbReference type="EMBL" id="KAJ4716741.1"/>
    </source>
</evidence>
<comment type="caution">
    <text evidence="1">The sequence shown here is derived from an EMBL/GenBank/DDBJ whole genome shotgun (WGS) entry which is preliminary data.</text>
</comment>
<protein>
    <submittedName>
        <fullName evidence="1">Amidase family protein</fullName>
    </submittedName>
</protein>
<reference evidence="1 2" key="1">
    <citation type="journal article" date="2023" name="Science">
        <title>Complex scaffold remodeling in plant triterpene biosynthesis.</title>
        <authorList>
            <person name="De La Pena R."/>
            <person name="Hodgson H."/>
            <person name="Liu J.C."/>
            <person name="Stephenson M.J."/>
            <person name="Martin A.C."/>
            <person name="Owen C."/>
            <person name="Harkess A."/>
            <person name="Leebens-Mack J."/>
            <person name="Jimenez L.E."/>
            <person name="Osbourn A."/>
            <person name="Sattely E.S."/>
        </authorList>
    </citation>
    <scope>NUCLEOTIDE SEQUENCE [LARGE SCALE GENOMIC DNA]</scope>
    <source>
        <strain evidence="2">cv. JPN11</strain>
        <tissue evidence="1">Leaf</tissue>
    </source>
</reference>
<dbReference type="EMBL" id="CM051399">
    <property type="protein sequence ID" value="KAJ4716741.1"/>
    <property type="molecule type" value="Genomic_DNA"/>
</dbReference>
<accession>A0ACC1XZ70</accession>
<dbReference type="Proteomes" id="UP001164539">
    <property type="component" value="Chromosome 6"/>
</dbReference>